<dbReference type="EMBL" id="RCNT01000004">
    <property type="protein sequence ID" value="RMA42423.1"/>
    <property type="molecule type" value="Genomic_DNA"/>
</dbReference>
<evidence type="ECO:0000313" key="2">
    <source>
        <dbReference type="EMBL" id="RMA42423.1"/>
    </source>
</evidence>
<gene>
    <name evidence="2" type="ORF">D9R08_10010</name>
</gene>
<dbReference type="RefSeq" id="WP_121897903.1">
    <property type="nucleotide sequence ID" value="NZ_RCNT01000004.1"/>
</dbReference>
<proteinExistence type="predicted"/>
<feature type="signal peptide" evidence="1">
    <location>
        <begin position="1"/>
        <end position="19"/>
    </location>
</feature>
<accession>A0A3L9Y800</accession>
<protein>
    <submittedName>
        <fullName evidence="2">Uncharacterized protein</fullName>
    </submittedName>
</protein>
<dbReference type="OrthoDB" id="7929427at2"/>
<feature type="chain" id="PRO_5018107588" evidence="1">
    <location>
        <begin position="20"/>
        <end position="505"/>
    </location>
</feature>
<keyword evidence="3" id="KW-1185">Reference proteome</keyword>
<evidence type="ECO:0000313" key="3">
    <source>
        <dbReference type="Proteomes" id="UP000281343"/>
    </source>
</evidence>
<organism evidence="2 3">
    <name type="scientific">Rhodophyticola porphyridii</name>
    <dbReference type="NCBI Taxonomy" id="1852017"/>
    <lineage>
        <taxon>Bacteria</taxon>
        <taxon>Pseudomonadati</taxon>
        <taxon>Pseudomonadota</taxon>
        <taxon>Alphaproteobacteria</taxon>
        <taxon>Rhodobacterales</taxon>
        <taxon>Roseobacteraceae</taxon>
        <taxon>Rhodophyticola</taxon>
    </lineage>
</organism>
<reference evidence="2 3" key="1">
    <citation type="submission" date="2018-10" db="EMBL/GenBank/DDBJ databases">
        <authorList>
            <person name="Jung H.S."/>
            <person name="Jeon C.O."/>
        </authorList>
    </citation>
    <scope>NUCLEOTIDE SEQUENCE [LARGE SCALE GENOMIC DNA]</scope>
    <source>
        <strain evidence="2 3">MA-7-27</strain>
    </source>
</reference>
<sequence length="505" mass="53627">MRIRATLCALALAGAPALAQTENTDAPFSGPDWLSDTITRPHANVATSAAPQTITVMPLGQVRLDAVGILPFSSTGLPPDLWADSAPETLARLLLSQPAEGLPAILGFTQQLALAELDPPRDAGTDAVLFLARLDLLLGRGALAPARALMERAGPSDPRVFRRWFDVSLLTGQADRACAAMRASPDIAPTFPARIFCLARSGDWPAAALSLGTGEALGYITTAEADLIARFLDPELFEGEPPLPVPAEITPLHYQMLISLGERPPSAGLPLAFAHADLADLAGWRAQLDAAERLMRAGAIEPEEWLVIYTARVPAASGGVWDRVAALQAFDAALLAGDPVAVTTRLPQVWAAMQQVGLEVPFARLYADRLLRLPLTREAAMLARRVGLLSPLYEAVAQGAVPQDAYERRLFTIARGEAPGTPPTGSDEVTAAVAVAFADVTPPERFTRLLTLGRTGEALLRAARTLGDGTGDVDDIADALRLFRALGLEDTARRAALQLLILDRT</sequence>
<keyword evidence="1" id="KW-0732">Signal</keyword>
<name>A0A3L9Y800_9RHOB</name>
<evidence type="ECO:0000256" key="1">
    <source>
        <dbReference type="SAM" id="SignalP"/>
    </source>
</evidence>
<dbReference type="AlphaFoldDB" id="A0A3L9Y800"/>
<dbReference type="Proteomes" id="UP000281343">
    <property type="component" value="Unassembled WGS sequence"/>
</dbReference>
<comment type="caution">
    <text evidence="2">The sequence shown here is derived from an EMBL/GenBank/DDBJ whole genome shotgun (WGS) entry which is preliminary data.</text>
</comment>